<organism evidence="11 12">
    <name type="scientific">Tilletia walkeri</name>
    <dbReference type="NCBI Taxonomy" id="117179"/>
    <lineage>
        <taxon>Eukaryota</taxon>
        <taxon>Fungi</taxon>
        <taxon>Dikarya</taxon>
        <taxon>Basidiomycota</taxon>
        <taxon>Ustilaginomycotina</taxon>
        <taxon>Exobasidiomycetes</taxon>
        <taxon>Tilletiales</taxon>
        <taxon>Tilletiaceae</taxon>
        <taxon>Tilletia</taxon>
    </lineage>
</organism>
<keyword evidence="4 6" id="KW-0832">Ubl conjugation</keyword>
<dbReference type="Gene3D" id="1.10.246.190">
    <property type="entry name" value="Autophagy protein Apg5, helix rich domain"/>
    <property type="match status" value="1"/>
</dbReference>
<dbReference type="GO" id="GO:0000422">
    <property type="term" value="P:autophagy of mitochondrion"/>
    <property type="evidence" value="ECO:0007669"/>
    <property type="project" value="TreeGrafter"/>
</dbReference>
<dbReference type="GO" id="GO:0034727">
    <property type="term" value="P:piecemeal microautophagy of the nucleus"/>
    <property type="evidence" value="ECO:0007669"/>
    <property type="project" value="TreeGrafter"/>
</dbReference>
<comment type="caution">
    <text evidence="11">The sequence shown here is derived from an EMBL/GenBank/DDBJ whole genome shotgun (WGS) entry which is preliminary data.</text>
</comment>
<dbReference type="FunFam" id="1.10.246.190:FF:000003">
    <property type="entry name" value="Autophagy protein 5"/>
    <property type="match status" value="1"/>
</dbReference>
<dbReference type="Pfam" id="PF20637">
    <property type="entry name" value="ATG5_HBR"/>
    <property type="match status" value="1"/>
</dbReference>
<dbReference type="GO" id="GO:0044233">
    <property type="term" value="C:mitochondria-associated endoplasmic reticulum membrane contact site"/>
    <property type="evidence" value="ECO:0007669"/>
    <property type="project" value="TreeGrafter"/>
</dbReference>
<dbReference type="InterPro" id="IPR048939">
    <property type="entry name" value="ATG5_UblA"/>
</dbReference>
<dbReference type="InterPro" id="IPR007239">
    <property type="entry name" value="Atg5"/>
</dbReference>
<evidence type="ECO:0000313" key="12">
    <source>
        <dbReference type="Proteomes" id="UP000078113"/>
    </source>
</evidence>
<evidence type="ECO:0000256" key="5">
    <source>
        <dbReference type="ARBA" id="ARBA00023006"/>
    </source>
</evidence>
<feature type="region of interest" description="Disordered" evidence="7">
    <location>
        <begin position="30"/>
        <end position="49"/>
    </location>
</feature>
<feature type="region of interest" description="Disordered" evidence="7">
    <location>
        <begin position="161"/>
        <end position="211"/>
    </location>
</feature>
<proteinExistence type="inferred from homology"/>
<feature type="compositionally biased region" description="Polar residues" evidence="7">
    <location>
        <begin position="174"/>
        <end position="188"/>
    </location>
</feature>
<comment type="similarity">
    <text evidence="2 6">Belongs to the ATG5 family.</text>
</comment>
<dbReference type="PANTHER" id="PTHR13040">
    <property type="entry name" value="AUTOPHAGY PROTEIN 5"/>
    <property type="match status" value="1"/>
</dbReference>
<comment type="subunit">
    <text evidence="6">Conjugated with ATG12.</text>
</comment>
<evidence type="ECO:0000259" key="8">
    <source>
        <dbReference type="Pfam" id="PF04106"/>
    </source>
</evidence>
<dbReference type="Gene3D" id="3.10.20.90">
    <property type="entry name" value="Phosphatidylinositol 3-kinase Catalytic Subunit, Chain A, domain 1"/>
    <property type="match status" value="1"/>
</dbReference>
<evidence type="ECO:0000256" key="7">
    <source>
        <dbReference type="SAM" id="MobiDB-lite"/>
    </source>
</evidence>
<gene>
    <name evidence="11" type="ORF">A4X09_0g2673</name>
</gene>
<evidence type="ECO:0000259" key="10">
    <source>
        <dbReference type="Pfam" id="PF20638"/>
    </source>
</evidence>
<feature type="domain" description="Autophagy protein ATG5 alpha-helical bundle region" evidence="9">
    <location>
        <begin position="239"/>
        <end position="296"/>
    </location>
</feature>
<evidence type="ECO:0000256" key="3">
    <source>
        <dbReference type="ARBA" id="ARBA00022499"/>
    </source>
</evidence>
<keyword evidence="3 6" id="KW-1017">Isopeptide bond</keyword>
<dbReference type="GO" id="GO:0005776">
    <property type="term" value="C:autophagosome"/>
    <property type="evidence" value="ECO:0007669"/>
    <property type="project" value="TreeGrafter"/>
</dbReference>
<reference evidence="11" key="1">
    <citation type="submission" date="2016-04" db="EMBL/GenBank/DDBJ databases">
        <authorList>
            <person name="Nguyen H.D."/>
            <person name="Samba Siva P."/>
            <person name="Cullis J."/>
            <person name="Levesque C.A."/>
            <person name="Hambleton S."/>
        </authorList>
    </citation>
    <scope>NUCLEOTIDE SEQUENCE</scope>
    <source>
        <strain evidence="11">DAOMC 236422</strain>
    </source>
</reference>
<comment type="subcellular location">
    <subcellularLocation>
        <location evidence="1 6">Preautophagosomal structure membrane</location>
        <topology evidence="1 6">Peripheral membrane protein</topology>
    </subcellularLocation>
</comment>
<dbReference type="GO" id="GO:0019776">
    <property type="term" value="F:Atg8-family ligase activity"/>
    <property type="evidence" value="ECO:0007669"/>
    <property type="project" value="TreeGrafter"/>
</dbReference>
<evidence type="ECO:0000256" key="2">
    <source>
        <dbReference type="ARBA" id="ARBA00006910"/>
    </source>
</evidence>
<dbReference type="GO" id="GO:0034274">
    <property type="term" value="C:Atg12-Atg5-Atg16 complex"/>
    <property type="evidence" value="ECO:0007669"/>
    <property type="project" value="TreeGrafter"/>
</dbReference>
<dbReference type="EMBL" id="LWDG02000083">
    <property type="protein sequence ID" value="KAE8269669.1"/>
    <property type="molecule type" value="Genomic_DNA"/>
</dbReference>
<dbReference type="InterPro" id="IPR048318">
    <property type="entry name" value="ATG5_UblB"/>
</dbReference>
<dbReference type="PANTHER" id="PTHR13040:SF2">
    <property type="entry name" value="AUTOPHAGY PROTEIN 5"/>
    <property type="match status" value="1"/>
</dbReference>
<keyword evidence="12" id="KW-1185">Reference proteome</keyword>
<dbReference type="GO" id="GO:0034045">
    <property type="term" value="C:phagophore assembly site membrane"/>
    <property type="evidence" value="ECO:0007669"/>
    <property type="project" value="UniProtKB-SubCell"/>
</dbReference>
<dbReference type="Pfam" id="PF20638">
    <property type="entry name" value="ATG5_UblA"/>
    <property type="match status" value="1"/>
</dbReference>
<comment type="function">
    <text evidence="6">Involved in cytoplasm to vacuole transport (Cvt) and autophagic vesicle formation.</text>
</comment>
<protein>
    <recommendedName>
        <fullName evidence="6">Autophagy protein 5</fullName>
    </recommendedName>
</protein>
<feature type="domain" description="Autophagy protein ATG5 UblA" evidence="10">
    <location>
        <begin position="68"/>
        <end position="156"/>
    </location>
</feature>
<feature type="compositionally biased region" description="Gly residues" evidence="7">
    <location>
        <begin position="163"/>
        <end position="172"/>
    </location>
</feature>
<sequence length="525" mass="54519">MSQLMGDTSTSIASSAYRQPRTNRQELMSGIHSGSAGAGSGGGGSGGGGSGAASVLPTAALSSRKLTFNASIPLLIELADPPTSETTPIAQYYCKIPRIAYLPLLLPTLRKYFLESLLDEAALLTLKDDQFWFEFNGQPLRWHWPVGLLFDVHTSNPAETGVGPSGGLGGFGRPTSTASSPGRQQLDSYFSPPVPPGGGATTSAHSPALSSHRSNLPWRIKLHLKTPPSDKLNMSPSVEACRANFMSMVKEADFVRWGTTRRVINLRRTEQDALWEGVVEHDFEKYWSVAAKLLPPLNPSSASANAPGPSEPITDGFHALSISPSRTPSLVPSIASSSAASSSTNVANTYARTGTGSALPDYVTTEGGTVKGSTSPYAASPAAMGSQSSFSVATNSEAGSVLGDVTLTGPAAAGGGGGGSAPGGLRHIPMRIHLPEGGPVVQEPVGPYFEDGRPKTLFAQLSALFPLLFPPAPSFASFAAPSPPLAFVVVQGVRVPLEAEIAWLGAVLSGADGWLSVIVHLNAEP</sequence>
<dbReference type="AlphaFoldDB" id="A0A8X7T5W6"/>
<name>A0A8X7T5W6_9BASI</name>
<evidence type="ECO:0000256" key="4">
    <source>
        <dbReference type="ARBA" id="ARBA00022843"/>
    </source>
</evidence>
<evidence type="ECO:0000313" key="11">
    <source>
        <dbReference type="EMBL" id="KAE8269669.1"/>
    </source>
</evidence>
<evidence type="ECO:0000256" key="6">
    <source>
        <dbReference type="RuleBase" id="RU361202"/>
    </source>
</evidence>
<keyword evidence="6" id="KW-0472">Membrane</keyword>
<feature type="compositionally biased region" description="Gly residues" evidence="7">
    <location>
        <begin position="36"/>
        <end position="49"/>
    </location>
</feature>
<dbReference type="Proteomes" id="UP000078113">
    <property type="component" value="Unassembled WGS sequence"/>
</dbReference>
<keyword evidence="6" id="KW-0813">Transport</keyword>
<dbReference type="Gene3D" id="3.10.20.620">
    <property type="match status" value="1"/>
</dbReference>
<evidence type="ECO:0000259" key="9">
    <source>
        <dbReference type="Pfam" id="PF20637"/>
    </source>
</evidence>
<dbReference type="GO" id="GO:0061908">
    <property type="term" value="C:phagophore"/>
    <property type="evidence" value="ECO:0007669"/>
    <property type="project" value="TreeGrafter"/>
</dbReference>
<reference evidence="11" key="2">
    <citation type="journal article" date="2019" name="IMA Fungus">
        <title>Genome sequencing and comparison of five Tilletia species to identify candidate genes for the detection of regulated species infecting wheat.</title>
        <authorList>
            <person name="Nguyen H.D.T."/>
            <person name="Sultana T."/>
            <person name="Kesanakurti P."/>
            <person name="Hambleton S."/>
        </authorList>
    </citation>
    <scope>NUCLEOTIDE SEQUENCE</scope>
    <source>
        <strain evidence="11">DAOMC 236422</strain>
    </source>
</reference>
<feature type="domain" description="Autophagy protein ATG5 UblB" evidence="8">
    <location>
        <begin position="427"/>
        <end position="519"/>
    </location>
</feature>
<dbReference type="Pfam" id="PF04106">
    <property type="entry name" value="ATG5_UblB"/>
    <property type="match status" value="1"/>
</dbReference>
<dbReference type="InterPro" id="IPR042527">
    <property type="entry name" value="Atg5_UblA_dom_sf"/>
</dbReference>
<dbReference type="GO" id="GO:0006995">
    <property type="term" value="P:cellular response to nitrogen starvation"/>
    <property type="evidence" value="ECO:0007669"/>
    <property type="project" value="TreeGrafter"/>
</dbReference>
<keyword evidence="5 6" id="KW-0072">Autophagy</keyword>
<dbReference type="InterPro" id="IPR042526">
    <property type="entry name" value="Atg5_HR"/>
</dbReference>
<evidence type="ECO:0000256" key="1">
    <source>
        <dbReference type="ARBA" id="ARBA00004623"/>
    </source>
</evidence>
<feature type="compositionally biased region" description="Polar residues" evidence="7">
    <location>
        <begin position="201"/>
        <end position="211"/>
    </location>
</feature>
<accession>A0A8X7T5W6</accession>
<dbReference type="InterPro" id="IPR048940">
    <property type="entry name" value="ATG5_HBR"/>
</dbReference>